<evidence type="ECO:0000256" key="1">
    <source>
        <dbReference type="SAM" id="Phobius"/>
    </source>
</evidence>
<dbReference type="AlphaFoldDB" id="A0A849VAY5"/>
<dbReference type="PANTHER" id="PTHR23028:SF53">
    <property type="entry name" value="ACYL_TRANSF_3 DOMAIN-CONTAINING PROTEIN"/>
    <property type="match status" value="1"/>
</dbReference>
<sequence length="651" mass="73025">MTQYRSDIDGLRAIAVLIVLLFHLDIPFITGGFIGVDVFFTISGFLISSIIIKANANNHFSYIDFYIRRATRLLPAYLTVLVTTIIAGIIILTPYALSDLLRSAIASALFFSNIFFMLNESGYFSSTTHEAPLLHTWSLSVEEQFYLFMPLCIVLWMKLSKHKLRALILIFSLIAAYLVSYFLTQYSAKLAYYFIASRAGEFLIGTAVAVCLYHYPEHFNLNKFASNCIFVISLALILVSAMNIDSKDKFPGLLTLLPCFGVAGIIIAGKNLSCWSYSVLGNKYLVFIGLISYSLYLWHWPIISYLKVLGIEFTAVVQLCVATLSMLLAYLTWRYVENPTRHSKTIKTKKVALLLYTAPAAALVLVFFVAHNAQFFPHRFDQTIVQAEVALHSKPEQGKGVCMTNDVTISESHTCMLGNKEKSKIDAVLWGDSHANHFNGFVDVIGQHFDIKVLEVSRGNCPPLLSLYVNTTNAREACIKRNNDALAYILDKKPRYVFLAGAWAGYTQGNLLSKYEQNKIAALNETIEITLNQLIAAGIYPIVIEMLPRQKVDNSRCFLKVHANRTSDELEDCRVSATSAAFPDISNAFAFLKDKYTEQASFVSVESIFCEGSDCPTYLNNIPIYRDNNHLNLLGSIELGKRFIKQNPSFL</sequence>
<dbReference type="InterPro" id="IPR043968">
    <property type="entry name" value="SGNH"/>
</dbReference>
<dbReference type="EMBL" id="JABBPG010000001">
    <property type="protein sequence ID" value="NOU49144.1"/>
    <property type="molecule type" value="Genomic_DNA"/>
</dbReference>
<feature type="transmembrane region" description="Helical" evidence="1">
    <location>
        <begin position="309"/>
        <end position="331"/>
    </location>
</feature>
<comment type="caution">
    <text evidence="4">The sequence shown here is derived from an EMBL/GenBank/DDBJ whole genome shotgun (WGS) entry which is preliminary data.</text>
</comment>
<dbReference type="InterPro" id="IPR002656">
    <property type="entry name" value="Acyl_transf_3_dom"/>
</dbReference>
<feature type="transmembrane region" description="Helical" evidence="1">
    <location>
        <begin position="12"/>
        <end position="31"/>
    </location>
</feature>
<feature type="transmembrane region" description="Helical" evidence="1">
    <location>
        <begin position="351"/>
        <end position="370"/>
    </location>
</feature>
<dbReference type="Pfam" id="PF19040">
    <property type="entry name" value="SGNH"/>
    <property type="match status" value="1"/>
</dbReference>
<feature type="transmembrane region" description="Helical" evidence="1">
    <location>
        <begin position="104"/>
        <end position="124"/>
    </location>
</feature>
<protein>
    <submittedName>
        <fullName evidence="4">Acyltransferase</fullName>
    </submittedName>
</protein>
<dbReference type="Proteomes" id="UP000586305">
    <property type="component" value="Unassembled WGS sequence"/>
</dbReference>
<dbReference type="InterPro" id="IPR050879">
    <property type="entry name" value="Acyltransferase_3"/>
</dbReference>
<feature type="transmembrane region" description="Helical" evidence="1">
    <location>
        <begin position="38"/>
        <end position="56"/>
    </location>
</feature>
<keyword evidence="4" id="KW-0012">Acyltransferase</keyword>
<evidence type="ECO:0000313" key="5">
    <source>
        <dbReference type="Proteomes" id="UP000586305"/>
    </source>
</evidence>
<evidence type="ECO:0000259" key="3">
    <source>
        <dbReference type="Pfam" id="PF19040"/>
    </source>
</evidence>
<keyword evidence="1" id="KW-1133">Transmembrane helix</keyword>
<organism evidence="4 5">
    <name type="scientific">Pseudoalteromonas caenipelagi</name>
    <dbReference type="NCBI Taxonomy" id="2726988"/>
    <lineage>
        <taxon>Bacteria</taxon>
        <taxon>Pseudomonadati</taxon>
        <taxon>Pseudomonadota</taxon>
        <taxon>Gammaproteobacteria</taxon>
        <taxon>Alteromonadales</taxon>
        <taxon>Pseudoalteromonadaceae</taxon>
        <taxon>Pseudoalteromonas</taxon>
    </lineage>
</organism>
<keyword evidence="1" id="KW-0472">Membrane</keyword>
<dbReference type="RefSeq" id="WP_171624239.1">
    <property type="nucleotide sequence ID" value="NZ_JABBPG010000001.1"/>
</dbReference>
<feature type="transmembrane region" description="Helical" evidence="1">
    <location>
        <begin position="250"/>
        <end position="272"/>
    </location>
</feature>
<name>A0A849VAY5_9GAMM</name>
<dbReference type="GO" id="GO:0016747">
    <property type="term" value="F:acyltransferase activity, transferring groups other than amino-acyl groups"/>
    <property type="evidence" value="ECO:0007669"/>
    <property type="project" value="InterPro"/>
</dbReference>
<feature type="transmembrane region" description="Helical" evidence="1">
    <location>
        <begin position="166"/>
        <end position="184"/>
    </location>
</feature>
<keyword evidence="1" id="KW-0812">Transmembrane</keyword>
<dbReference type="PANTHER" id="PTHR23028">
    <property type="entry name" value="ACETYLTRANSFERASE"/>
    <property type="match status" value="1"/>
</dbReference>
<evidence type="ECO:0000259" key="2">
    <source>
        <dbReference type="Pfam" id="PF01757"/>
    </source>
</evidence>
<dbReference type="GO" id="GO:0009103">
    <property type="term" value="P:lipopolysaccharide biosynthetic process"/>
    <property type="evidence" value="ECO:0007669"/>
    <property type="project" value="TreeGrafter"/>
</dbReference>
<reference evidence="4 5" key="1">
    <citation type="submission" date="2020-04" db="EMBL/GenBank/DDBJ databases">
        <title>Pseudoalteromonas caenipelagi sp. nov., isolated from a tidal flat.</title>
        <authorList>
            <person name="Park S."/>
            <person name="Yoon J.-H."/>
        </authorList>
    </citation>
    <scope>NUCLEOTIDE SEQUENCE [LARGE SCALE GENOMIC DNA]</scope>
    <source>
        <strain evidence="4 5">JBTF-M23</strain>
    </source>
</reference>
<feature type="domain" description="Acyltransferase 3" evidence="2">
    <location>
        <begin position="7"/>
        <end position="333"/>
    </location>
</feature>
<feature type="domain" description="SGNH" evidence="3">
    <location>
        <begin position="405"/>
        <end position="644"/>
    </location>
</feature>
<keyword evidence="5" id="KW-1185">Reference proteome</keyword>
<feature type="transmembrane region" description="Helical" evidence="1">
    <location>
        <begin position="224"/>
        <end position="244"/>
    </location>
</feature>
<evidence type="ECO:0000313" key="4">
    <source>
        <dbReference type="EMBL" id="NOU49144.1"/>
    </source>
</evidence>
<accession>A0A849VAY5</accession>
<dbReference type="GO" id="GO:0016020">
    <property type="term" value="C:membrane"/>
    <property type="evidence" value="ECO:0007669"/>
    <property type="project" value="TreeGrafter"/>
</dbReference>
<feature type="transmembrane region" description="Helical" evidence="1">
    <location>
        <begin position="284"/>
        <end position="303"/>
    </location>
</feature>
<dbReference type="Pfam" id="PF01757">
    <property type="entry name" value="Acyl_transf_3"/>
    <property type="match status" value="1"/>
</dbReference>
<gene>
    <name evidence="4" type="ORF">HG263_01075</name>
</gene>
<keyword evidence="4" id="KW-0808">Transferase</keyword>
<feature type="transmembrane region" description="Helical" evidence="1">
    <location>
        <begin position="76"/>
        <end position="97"/>
    </location>
</feature>
<feature type="transmembrane region" description="Helical" evidence="1">
    <location>
        <begin position="190"/>
        <end position="212"/>
    </location>
</feature>
<proteinExistence type="predicted"/>